<evidence type="ECO:0000313" key="1">
    <source>
        <dbReference type="EMBL" id="MPC32444.1"/>
    </source>
</evidence>
<dbReference type="Proteomes" id="UP000324222">
    <property type="component" value="Unassembled WGS sequence"/>
</dbReference>
<reference evidence="1 2" key="1">
    <citation type="submission" date="2019-05" db="EMBL/GenBank/DDBJ databases">
        <title>Another draft genome of Portunus trituberculatus and its Hox gene families provides insights of decapod evolution.</title>
        <authorList>
            <person name="Jeong J.-H."/>
            <person name="Song I."/>
            <person name="Kim S."/>
            <person name="Choi T."/>
            <person name="Kim D."/>
            <person name="Ryu S."/>
            <person name="Kim W."/>
        </authorList>
    </citation>
    <scope>NUCLEOTIDE SEQUENCE [LARGE SCALE GENOMIC DNA]</scope>
    <source>
        <tissue evidence="1">Muscle</tissue>
    </source>
</reference>
<dbReference type="AlphaFoldDB" id="A0A5B7EIT7"/>
<organism evidence="1 2">
    <name type="scientific">Portunus trituberculatus</name>
    <name type="common">Swimming crab</name>
    <name type="synonym">Neptunus trituberculatus</name>
    <dbReference type="NCBI Taxonomy" id="210409"/>
    <lineage>
        <taxon>Eukaryota</taxon>
        <taxon>Metazoa</taxon>
        <taxon>Ecdysozoa</taxon>
        <taxon>Arthropoda</taxon>
        <taxon>Crustacea</taxon>
        <taxon>Multicrustacea</taxon>
        <taxon>Malacostraca</taxon>
        <taxon>Eumalacostraca</taxon>
        <taxon>Eucarida</taxon>
        <taxon>Decapoda</taxon>
        <taxon>Pleocyemata</taxon>
        <taxon>Brachyura</taxon>
        <taxon>Eubrachyura</taxon>
        <taxon>Portunoidea</taxon>
        <taxon>Portunidae</taxon>
        <taxon>Portuninae</taxon>
        <taxon>Portunus</taxon>
    </lineage>
</organism>
<gene>
    <name evidence="1" type="ORF">E2C01_025754</name>
</gene>
<keyword evidence="2" id="KW-1185">Reference proteome</keyword>
<dbReference type="EMBL" id="VSRR010002628">
    <property type="protein sequence ID" value="MPC32444.1"/>
    <property type="molecule type" value="Genomic_DNA"/>
</dbReference>
<accession>A0A5B7EIT7</accession>
<evidence type="ECO:0000313" key="2">
    <source>
        <dbReference type="Proteomes" id="UP000324222"/>
    </source>
</evidence>
<sequence length="94" mass="10107">MLSSHTRRPTPSSRVRGAARVSAVAGNVSATKIAFREEEHAEYIIKLTPVEWRLHVKVLTKESLPHPGRLMVTSSEALGGWPGGAAGADLSLYS</sequence>
<protein>
    <submittedName>
        <fullName evidence="1">Uncharacterized protein</fullName>
    </submittedName>
</protein>
<name>A0A5B7EIT7_PORTR</name>
<proteinExistence type="predicted"/>
<comment type="caution">
    <text evidence="1">The sequence shown here is derived from an EMBL/GenBank/DDBJ whole genome shotgun (WGS) entry which is preliminary data.</text>
</comment>